<proteinExistence type="predicted"/>
<dbReference type="VEuPathDB" id="VectorBase:BGLB036477"/>
<gene>
    <name evidence="1" type="primary">106061648</name>
</gene>
<dbReference type="KEGG" id="bgt:106061648"/>
<evidence type="ECO:0000313" key="2">
    <source>
        <dbReference type="Proteomes" id="UP000076420"/>
    </source>
</evidence>
<accession>A0A2C9LYK4</accession>
<dbReference type="AlphaFoldDB" id="A0A2C9LYK4"/>
<sequence>MLRNQCFTRVLLFNSGQLNLKLSYQVWGFKMASESAALGNGQNNEVDSANMGEGDVPSTYRRILVGMDGTADAQKAFDWYMDNIRQPDDFVYVGYCPAAGSLFNCKYF</sequence>
<evidence type="ECO:0000313" key="1">
    <source>
        <dbReference type="EnsemblMetazoa" id="BGLB036477-PB"/>
    </source>
</evidence>
<evidence type="ECO:0008006" key="3">
    <source>
        <dbReference type="Google" id="ProtNLM"/>
    </source>
</evidence>
<name>A0A2C9LYK4_BIOGL</name>
<organism evidence="1 2">
    <name type="scientific">Biomphalaria glabrata</name>
    <name type="common">Bloodfluke planorb</name>
    <name type="synonym">Freshwater snail</name>
    <dbReference type="NCBI Taxonomy" id="6526"/>
    <lineage>
        <taxon>Eukaryota</taxon>
        <taxon>Metazoa</taxon>
        <taxon>Spiralia</taxon>
        <taxon>Lophotrochozoa</taxon>
        <taxon>Mollusca</taxon>
        <taxon>Gastropoda</taxon>
        <taxon>Heterobranchia</taxon>
        <taxon>Euthyneura</taxon>
        <taxon>Panpulmonata</taxon>
        <taxon>Hygrophila</taxon>
        <taxon>Lymnaeoidea</taxon>
        <taxon>Planorbidae</taxon>
        <taxon>Biomphalaria</taxon>
    </lineage>
</organism>
<reference evidence="1" key="1">
    <citation type="submission" date="2020-05" db="UniProtKB">
        <authorList>
            <consortium name="EnsemblMetazoa"/>
        </authorList>
    </citation>
    <scope>IDENTIFICATION</scope>
    <source>
        <strain evidence="1">BB02</strain>
    </source>
</reference>
<dbReference type="VEuPathDB" id="VectorBase:BGLAX_050479"/>
<dbReference type="EnsemblMetazoa" id="BGLB036477-RB">
    <property type="protein sequence ID" value="BGLB036477-PB"/>
    <property type="gene ID" value="BGLB036477"/>
</dbReference>
<protein>
    <recommendedName>
        <fullName evidence="3">UspA domain-containing protein</fullName>
    </recommendedName>
</protein>
<dbReference type="Proteomes" id="UP000076420">
    <property type="component" value="Unassembled WGS sequence"/>
</dbReference>